<organism evidence="3 4">
    <name type="scientific">Adiantum capillus-veneris</name>
    <name type="common">Maidenhair fern</name>
    <dbReference type="NCBI Taxonomy" id="13818"/>
    <lineage>
        <taxon>Eukaryota</taxon>
        <taxon>Viridiplantae</taxon>
        <taxon>Streptophyta</taxon>
        <taxon>Embryophyta</taxon>
        <taxon>Tracheophyta</taxon>
        <taxon>Polypodiopsida</taxon>
        <taxon>Polypodiidae</taxon>
        <taxon>Polypodiales</taxon>
        <taxon>Pteridineae</taxon>
        <taxon>Pteridaceae</taxon>
        <taxon>Vittarioideae</taxon>
        <taxon>Adiantum</taxon>
    </lineage>
</organism>
<keyword evidence="2" id="KW-1133">Transmembrane helix</keyword>
<keyword evidence="2" id="KW-0472">Membrane</keyword>
<proteinExistence type="predicted"/>
<comment type="caution">
    <text evidence="3">The sequence shown here is derived from an EMBL/GenBank/DDBJ whole genome shotgun (WGS) entry which is preliminary data.</text>
</comment>
<name>A0A9D4ZQ69_ADICA</name>
<feature type="region of interest" description="Disordered" evidence="1">
    <location>
        <begin position="58"/>
        <end position="83"/>
    </location>
</feature>
<protein>
    <recommendedName>
        <fullName evidence="5">Transmembrane protein</fullName>
    </recommendedName>
</protein>
<accession>A0A9D4ZQ69</accession>
<evidence type="ECO:0008006" key="5">
    <source>
        <dbReference type="Google" id="ProtNLM"/>
    </source>
</evidence>
<keyword evidence="4" id="KW-1185">Reference proteome</keyword>
<sequence length="127" mass="14493">MSAGSDRPTKAILLVAALVMLVVVVMVDSVVCMQKRGREGSVTRQSIEEEVRAVSEGVLHPARTRARQQQREEEEDEEEKERRLEALEAAYSDEWIDHLPITDDWLNDWSTRDPLYESTPLSQNTIV</sequence>
<evidence type="ECO:0000313" key="4">
    <source>
        <dbReference type="Proteomes" id="UP000886520"/>
    </source>
</evidence>
<dbReference type="EMBL" id="JABFUD020000002">
    <property type="protein sequence ID" value="KAI5083738.1"/>
    <property type="molecule type" value="Genomic_DNA"/>
</dbReference>
<keyword evidence="2" id="KW-0812">Transmembrane</keyword>
<reference evidence="3" key="1">
    <citation type="submission" date="2021-01" db="EMBL/GenBank/DDBJ databases">
        <title>Adiantum capillus-veneris genome.</title>
        <authorList>
            <person name="Fang Y."/>
            <person name="Liao Q."/>
        </authorList>
    </citation>
    <scope>NUCLEOTIDE SEQUENCE</scope>
    <source>
        <strain evidence="3">H3</strain>
        <tissue evidence="3">Leaf</tissue>
    </source>
</reference>
<evidence type="ECO:0000256" key="1">
    <source>
        <dbReference type="SAM" id="MobiDB-lite"/>
    </source>
</evidence>
<evidence type="ECO:0000313" key="3">
    <source>
        <dbReference type="EMBL" id="KAI5083738.1"/>
    </source>
</evidence>
<evidence type="ECO:0000256" key="2">
    <source>
        <dbReference type="SAM" id="Phobius"/>
    </source>
</evidence>
<feature type="transmembrane region" description="Helical" evidence="2">
    <location>
        <begin position="12"/>
        <end position="31"/>
    </location>
</feature>
<gene>
    <name evidence="3" type="ORF">GOP47_0003481</name>
</gene>
<dbReference type="AlphaFoldDB" id="A0A9D4ZQ69"/>
<dbReference type="Proteomes" id="UP000886520">
    <property type="component" value="Chromosome 3"/>
</dbReference>